<protein>
    <recommendedName>
        <fullName evidence="4">DUF4398 domain-containing protein</fullName>
    </recommendedName>
</protein>
<reference evidence="3" key="1">
    <citation type="journal article" date="2019" name="Int. J. Syst. Evol. Microbiol.">
        <title>The Global Catalogue of Microorganisms (GCM) 10K type strain sequencing project: providing services to taxonomists for standard genome sequencing and annotation.</title>
        <authorList>
            <consortium name="The Broad Institute Genomics Platform"/>
            <consortium name="The Broad Institute Genome Sequencing Center for Infectious Disease"/>
            <person name="Wu L."/>
            <person name="Ma J."/>
        </authorList>
    </citation>
    <scope>NUCLEOTIDE SEQUENCE [LARGE SCALE GENOMIC DNA]</scope>
    <source>
        <strain evidence="3">CGMCC 4.7106</strain>
    </source>
</reference>
<evidence type="ECO:0000313" key="3">
    <source>
        <dbReference type="Proteomes" id="UP001597375"/>
    </source>
</evidence>
<comment type="caution">
    <text evidence="2">The sequence shown here is derived from an EMBL/GenBank/DDBJ whole genome shotgun (WGS) entry which is preliminary data.</text>
</comment>
<evidence type="ECO:0000313" key="2">
    <source>
        <dbReference type="EMBL" id="MFD2257823.1"/>
    </source>
</evidence>
<name>A0ABW5DBE3_9BACT</name>
<keyword evidence="3" id="KW-1185">Reference proteome</keyword>
<dbReference type="EMBL" id="JBHUIT010000031">
    <property type="protein sequence ID" value="MFD2257823.1"/>
    <property type="molecule type" value="Genomic_DNA"/>
</dbReference>
<dbReference type="RefSeq" id="WP_386821185.1">
    <property type="nucleotide sequence ID" value="NZ_JBHUIT010000031.1"/>
</dbReference>
<proteinExistence type="predicted"/>
<sequence>MKVPTPALLPTSFLAAIFLSACNENRGEPRQDQLEISAENLEAKAEKLKTDIEQTAEGKERLAKELLENDGDKDSAAILEKDADEVRKVGKIRAQQLEEQAEKIREQKEILPDSE</sequence>
<evidence type="ECO:0000256" key="1">
    <source>
        <dbReference type="SAM" id="Coils"/>
    </source>
</evidence>
<organism evidence="2 3">
    <name type="scientific">Luteolibacter algae</name>
    <dbReference type="NCBI Taxonomy" id="454151"/>
    <lineage>
        <taxon>Bacteria</taxon>
        <taxon>Pseudomonadati</taxon>
        <taxon>Verrucomicrobiota</taxon>
        <taxon>Verrucomicrobiia</taxon>
        <taxon>Verrucomicrobiales</taxon>
        <taxon>Verrucomicrobiaceae</taxon>
        <taxon>Luteolibacter</taxon>
    </lineage>
</organism>
<gene>
    <name evidence="2" type="ORF">ACFSSA_14165</name>
</gene>
<accession>A0ABW5DBE3</accession>
<dbReference type="Proteomes" id="UP001597375">
    <property type="component" value="Unassembled WGS sequence"/>
</dbReference>
<keyword evidence="1" id="KW-0175">Coiled coil</keyword>
<evidence type="ECO:0008006" key="4">
    <source>
        <dbReference type="Google" id="ProtNLM"/>
    </source>
</evidence>
<dbReference type="PROSITE" id="PS51257">
    <property type="entry name" value="PROKAR_LIPOPROTEIN"/>
    <property type="match status" value="1"/>
</dbReference>
<feature type="coiled-coil region" evidence="1">
    <location>
        <begin position="31"/>
        <end position="114"/>
    </location>
</feature>